<comment type="subcellular location">
    <subcellularLocation>
        <location evidence="1">Nucleus</location>
    </subcellularLocation>
</comment>
<evidence type="ECO:0000256" key="2">
    <source>
        <dbReference type="ARBA" id="ARBA00023015"/>
    </source>
</evidence>
<organism evidence="6 7">
    <name type="scientific">Morus notabilis</name>
    <dbReference type="NCBI Taxonomy" id="981085"/>
    <lineage>
        <taxon>Eukaryota</taxon>
        <taxon>Viridiplantae</taxon>
        <taxon>Streptophyta</taxon>
        <taxon>Embryophyta</taxon>
        <taxon>Tracheophyta</taxon>
        <taxon>Spermatophyta</taxon>
        <taxon>Magnoliopsida</taxon>
        <taxon>eudicotyledons</taxon>
        <taxon>Gunneridae</taxon>
        <taxon>Pentapetalae</taxon>
        <taxon>rosids</taxon>
        <taxon>fabids</taxon>
        <taxon>Rosales</taxon>
        <taxon>Moraceae</taxon>
        <taxon>Moreae</taxon>
        <taxon>Morus</taxon>
    </lineage>
</organism>
<name>W9SHW4_9ROSA</name>
<evidence type="ECO:0000256" key="3">
    <source>
        <dbReference type="ARBA" id="ARBA00023125"/>
    </source>
</evidence>
<accession>W9SHW4</accession>
<evidence type="ECO:0000256" key="5">
    <source>
        <dbReference type="ARBA" id="ARBA00023242"/>
    </source>
</evidence>
<gene>
    <name evidence="6" type="ORF">L484_027894</name>
</gene>
<proteinExistence type="predicted"/>
<keyword evidence="4" id="KW-0804">Transcription</keyword>
<dbReference type="Gene3D" id="2.40.330.10">
    <property type="entry name" value="DNA-binding pseudobarrel domain"/>
    <property type="match status" value="1"/>
</dbReference>
<dbReference type="GO" id="GO:0005634">
    <property type="term" value="C:nucleus"/>
    <property type="evidence" value="ECO:0007669"/>
    <property type="project" value="UniProtKB-SubCell"/>
</dbReference>
<dbReference type="AlphaFoldDB" id="W9SHW4"/>
<keyword evidence="5" id="KW-0539">Nucleus</keyword>
<reference evidence="7" key="1">
    <citation type="submission" date="2013-01" db="EMBL/GenBank/DDBJ databases">
        <title>Draft Genome Sequence of a Mulberry Tree, Morus notabilis C.K. Schneid.</title>
        <authorList>
            <person name="He N."/>
            <person name="Zhao S."/>
        </authorList>
    </citation>
    <scope>NUCLEOTIDE SEQUENCE</scope>
</reference>
<evidence type="ECO:0000256" key="1">
    <source>
        <dbReference type="ARBA" id="ARBA00004123"/>
    </source>
</evidence>
<dbReference type="SUPFAM" id="SSF101936">
    <property type="entry name" value="DNA-binding pseudobarrel domain"/>
    <property type="match status" value="1"/>
</dbReference>
<keyword evidence="3" id="KW-0238">DNA-binding</keyword>
<dbReference type="InterPro" id="IPR015300">
    <property type="entry name" value="DNA-bd_pseudobarrel_sf"/>
</dbReference>
<sequence length="125" mass="14933">MEQQQNYFEKTLTKTDVEQKLIIQNGWIGYLLPLPIPGSGAVPIPFKDELGKDYTFWLTARSPKPDETYYMKPEFMFKEWHAFAVEKKLKAGEKIYLWWDLRGLFRIKVREPPRLHKLFGTTFLY</sequence>
<keyword evidence="2" id="KW-0805">Transcription regulation</keyword>
<protein>
    <recommendedName>
        <fullName evidence="8">TF-B3 domain-containing protein</fullName>
    </recommendedName>
</protein>
<dbReference type="GO" id="GO:0003677">
    <property type="term" value="F:DNA binding"/>
    <property type="evidence" value="ECO:0007669"/>
    <property type="project" value="UniProtKB-KW"/>
</dbReference>
<keyword evidence="7" id="KW-1185">Reference proteome</keyword>
<dbReference type="Proteomes" id="UP000030645">
    <property type="component" value="Unassembled WGS sequence"/>
</dbReference>
<evidence type="ECO:0000313" key="6">
    <source>
        <dbReference type="EMBL" id="EXC30719.1"/>
    </source>
</evidence>
<evidence type="ECO:0008006" key="8">
    <source>
        <dbReference type="Google" id="ProtNLM"/>
    </source>
</evidence>
<evidence type="ECO:0000256" key="4">
    <source>
        <dbReference type="ARBA" id="ARBA00023163"/>
    </source>
</evidence>
<dbReference type="EMBL" id="KE346217">
    <property type="protein sequence ID" value="EXC30719.1"/>
    <property type="molecule type" value="Genomic_DNA"/>
</dbReference>
<evidence type="ECO:0000313" key="7">
    <source>
        <dbReference type="Proteomes" id="UP000030645"/>
    </source>
</evidence>